<evidence type="ECO:0000313" key="12">
    <source>
        <dbReference type="Proteomes" id="UP001501920"/>
    </source>
</evidence>
<keyword evidence="5 9" id="KW-0964">Secreted</keyword>
<dbReference type="FunFam" id="2.40.50.40:FF:000012">
    <property type="entry name" value="C-C motif chemokine"/>
    <property type="match status" value="1"/>
</dbReference>
<dbReference type="Proteomes" id="UP001501920">
    <property type="component" value="Chromosome 19"/>
</dbReference>
<protein>
    <recommendedName>
        <fullName evidence="9">C-C motif chemokine</fullName>
    </recommendedName>
</protein>
<reference evidence="11 12" key="1">
    <citation type="submission" date="2020-10" db="EMBL/GenBank/DDBJ databases">
        <title>Pygocentrus nattereri (red-bellied piranha) genome, fPygNat1, primary haplotype.</title>
        <authorList>
            <person name="Myers G."/>
            <person name="Meyer A."/>
            <person name="Karagic N."/>
            <person name="Pippel M."/>
            <person name="Winkler S."/>
            <person name="Tracey A."/>
            <person name="Wood J."/>
            <person name="Formenti G."/>
            <person name="Howe K."/>
            <person name="Fedrigo O."/>
            <person name="Jarvis E.D."/>
        </authorList>
    </citation>
    <scope>NUCLEOTIDE SEQUENCE [LARGE SCALE GENOMIC DNA]</scope>
</reference>
<proteinExistence type="inferred from homology"/>
<comment type="subcellular location">
    <subcellularLocation>
        <location evidence="1 9">Secreted</location>
    </subcellularLocation>
</comment>
<keyword evidence="6" id="KW-0732">Signal</keyword>
<sequence length="108" mass="12036">MISSCSPQIKLLLWTKSEETPSYCTQIQRLCSGPVKCCTTFSLNPLPLNRLKHFAIQDATTVCRLNAVIFTTVKNRKICANPDAQWVKNAVSHLKNKEKPTEASSEAV</sequence>
<keyword evidence="7" id="KW-1015">Disulfide bond</keyword>
<keyword evidence="3 9" id="KW-0145">Chemotaxis</keyword>
<dbReference type="GO" id="GO:0006955">
    <property type="term" value="P:immune response"/>
    <property type="evidence" value="ECO:0007669"/>
    <property type="project" value="InterPro"/>
</dbReference>
<evidence type="ECO:0000256" key="1">
    <source>
        <dbReference type="ARBA" id="ARBA00004613"/>
    </source>
</evidence>
<dbReference type="SUPFAM" id="SSF54117">
    <property type="entry name" value="Interleukin 8-like chemokines"/>
    <property type="match status" value="1"/>
</dbReference>
<dbReference type="SMART" id="SM00199">
    <property type="entry name" value="SCY"/>
    <property type="match status" value="1"/>
</dbReference>
<keyword evidence="12" id="KW-1185">Reference proteome</keyword>
<evidence type="ECO:0000256" key="7">
    <source>
        <dbReference type="ARBA" id="ARBA00023157"/>
    </source>
</evidence>
<organism evidence="11 12">
    <name type="scientific">Pygocentrus nattereri</name>
    <name type="common">Red-bellied piranha</name>
    <dbReference type="NCBI Taxonomy" id="42514"/>
    <lineage>
        <taxon>Eukaryota</taxon>
        <taxon>Metazoa</taxon>
        <taxon>Chordata</taxon>
        <taxon>Craniata</taxon>
        <taxon>Vertebrata</taxon>
        <taxon>Euteleostomi</taxon>
        <taxon>Actinopterygii</taxon>
        <taxon>Neopterygii</taxon>
        <taxon>Teleostei</taxon>
        <taxon>Ostariophysi</taxon>
        <taxon>Characiformes</taxon>
        <taxon>Characoidei</taxon>
        <taxon>Pygocentrus</taxon>
    </lineage>
</organism>
<evidence type="ECO:0000259" key="10">
    <source>
        <dbReference type="SMART" id="SM00199"/>
    </source>
</evidence>
<keyword evidence="4 9" id="KW-0202">Cytokine</keyword>
<evidence type="ECO:0000256" key="3">
    <source>
        <dbReference type="ARBA" id="ARBA00022500"/>
    </source>
</evidence>
<dbReference type="GO" id="GO:0008009">
    <property type="term" value="F:chemokine activity"/>
    <property type="evidence" value="ECO:0007669"/>
    <property type="project" value="InterPro"/>
</dbReference>
<feature type="domain" description="Chemokine interleukin-8-like" evidence="10">
    <location>
        <begin position="34"/>
        <end position="94"/>
    </location>
</feature>
<evidence type="ECO:0000256" key="9">
    <source>
        <dbReference type="RuleBase" id="RU361150"/>
    </source>
</evidence>
<evidence type="ECO:0000313" key="11">
    <source>
        <dbReference type="Ensembl" id="ENSPNAP00000072105.1"/>
    </source>
</evidence>
<dbReference type="Pfam" id="PF00048">
    <property type="entry name" value="IL8"/>
    <property type="match status" value="1"/>
</dbReference>
<keyword evidence="8" id="KW-0395">Inflammatory response</keyword>
<dbReference type="GeneTree" id="ENSGT01040000240916"/>
<evidence type="ECO:0000256" key="4">
    <source>
        <dbReference type="ARBA" id="ARBA00022514"/>
    </source>
</evidence>
<dbReference type="AlphaFoldDB" id="A0AAR2L6D6"/>
<evidence type="ECO:0000256" key="2">
    <source>
        <dbReference type="ARBA" id="ARBA00010868"/>
    </source>
</evidence>
<dbReference type="InterPro" id="IPR036048">
    <property type="entry name" value="Interleukin_8-like_sf"/>
</dbReference>
<name>A0AAR2L6D6_PYGNA</name>
<dbReference type="Ensembl" id="ENSPNAT00000043527.1">
    <property type="protein sequence ID" value="ENSPNAP00000072105.1"/>
    <property type="gene ID" value="ENSPNAG00000030164.1"/>
</dbReference>
<dbReference type="PROSITE" id="PS00472">
    <property type="entry name" value="SMALL_CYTOKINES_CC"/>
    <property type="match status" value="1"/>
</dbReference>
<dbReference type="GO" id="GO:0005615">
    <property type="term" value="C:extracellular space"/>
    <property type="evidence" value="ECO:0007669"/>
    <property type="project" value="UniProtKB-KW"/>
</dbReference>
<evidence type="ECO:0000256" key="8">
    <source>
        <dbReference type="ARBA" id="ARBA00023198"/>
    </source>
</evidence>
<reference evidence="11" key="2">
    <citation type="submission" date="2025-08" db="UniProtKB">
        <authorList>
            <consortium name="Ensembl"/>
        </authorList>
    </citation>
    <scope>IDENTIFICATION</scope>
</reference>
<comment type="similarity">
    <text evidence="2 9">Belongs to the intercrine beta (chemokine CC) family.</text>
</comment>
<dbReference type="GO" id="GO:0006954">
    <property type="term" value="P:inflammatory response"/>
    <property type="evidence" value="ECO:0007669"/>
    <property type="project" value="UniProtKB-KW"/>
</dbReference>
<evidence type="ECO:0000256" key="6">
    <source>
        <dbReference type="ARBA" id="ARBA00022729"/>
    </source>
</evidence>
<reference evidence="11" key="3">
    <citation type="submission" date="2025-09" db="UniProtKB">
        <authorList>
            <consortium name="Ensembl"/>
        </authorList>
    </citation>
    <scope>IDENTIFICATION</scope>
</reference>
<dbReference type="Gene3D" id="2.40.50.40">
    <property type="match status" value="1"/>
</dbReference>
<evidence type="ECO:0000256" key="5">
    <source>
        <dbReference type="ARBA" id="ARBA00022525"/>
    </source>
</evidence>
<accession>A0AAR2L6D6</accession>
<dbReference type="PANTHER" id="PTHR12015">
    <property type="entry name" value="SMALL INDUCIBLE CYTOKINE A"/>
    <property type="match status" value="1"/>
</dbReference>
<dbReference type="InterPro" id="IPR039809">
    <property type="entry name" value="Chemokine_b/g/d"/>
</dbReference>
<dbReference type="InterPro" id="IPR001811">
    <property type="entry name" value="Chemokine_IL8-like_dom"/>
</dbReference>
<dbReference type="InterPro" id="IPR000827">
    <property type="entry name" value="Chemokine_CC_CS"/>
</dbReference>